<evidence type="ECO:0000256" key="3">
    <source>
        <dbReference type="PROSITE-ProRule" id="PRU00339"/>
    </source>
</evidence>
<feature type="region of interest" description="Disordered" evidence="4">
    <location>
        <begin position="138"/>
        <end position="176"/>
    </location>
</feature>
<protein>
    <submittedName>
        <fullName evidence="5">Tetratricopeptide repeat protein</fullName>
    </submittedName>
</protein>
<evidence type="ECO:0000256" key="1">
    <source>
        <dbReference type="ARBA" id="ARBA00022737"/>
    </source>
</evidence>
<dbReference type="Gene3D" id="1.25.40.10">
    <property type="entry name" value="Tetratricopeptide repeat domain"/>
    <property type="match status" value="1"/>
</dbReference>
<dbReference type="Pfam" id="PF07719">
    <property type="entry name" value="TPR_2"/>
    <property type="match status" value="1"/>
</dbReference>
<dbReference type="SUPFAM" id="SSF48452">
    <property type="entry name" value="TPR-like"/>
    <property type="match status" value="1"/>
</dbReference>
<proteinExistence type="predicted"/>
<keyword evidence="2 3" id="KW-0802">TPR repeat</keyword>
<dbReference type="SMART" id="SM00028">
    <property type="entry name" value="TPR"/>
    <property type="match status" value="1"/>
</dbReference>
<name>A0ABW1WR66_9HYPH</name>
<evidence type="ECO:0000256" key="4">
    <source>
        <dbReference type="SAM" id="MobiDB-lite"/>
    </source>
</evidence>
<comment type="caution">
    <text evidence="5">The sequence shown here is derived from an EMBL/GenBank/DDBJ whole genome shotgun (WGS) entry which is preliminary data.</text>
</comment>
<evidence type="ECO:0000313" key="5">
    <source>
        <dbReference type="EMBL" id="MFC6390741.1"/>
    </source>
</evidence>
<gene>
    <name evidence="5" type="ORF">ACFQDP_15565</name>
</gene>
<reference evidence="6" key="1">
    <citation type="journal article" date="2019" name="Int. J. Syst. Evol. Microbiol.">
        <title>The Global Catalogue of Microorganisms (GCM) 10K type strain sequencing project: providing services to taxonomists for standard genome sequencing and annotation.</title>
        <authorList>
            <consortium name="The Broad Institute Genomics Platform"/>
            <consortium name="The Broad Institute Genome Sequencing Center for Infectious Disease"/>
            <person name="Wu L."/>
            <person name="Ma J."/>
        </authorList>
    </citation>
    <scope>NUCLEOTIDE SEQUENCE [LARGE SCALE GENOMIC DNA]</scope>
    <source>
        <strain evidence="6">CCUG 36916</strain>
    </source>
</reference>
<accession>A0ABW1WR66</accession>
<dbReference type="InterPro" id="IPR011990">
    <property type="entry name" value="TPR-like_helical_dom_sf"/>
</dbReference>
<feature type="repeat" description="TPR" evidence="3">
    <location>
        <begin position="87"/>
        <end position="120"/>
    </location>
</feature>
<dbReference type="InterPro" id="IPR019734">
    <property type="entry name" value="TPR_rpt"/>
</dbReference>
<evidence type="ECO:0000313" key="6">
    <source>
        <dbReference type="Proteomes" id="UP001596237"/>
    </source>
</evidence>
<dbReference type="PROSITE" id="PS50005">
    <property type="entry name" value="TPR"/>
    <property type="match status" value="1"/>
</dbReference>
<dbReference type="EMBL" id="JBHSTT010000050">
    <property type="protein sequence ID" value="MFC6390741.1"/>
    <property type="molecule type" value="Genomic_DNA"/>
</dbReference>
<dbReference type="InterPro" id="IPR013105">
    <property type="entry name" value="TPR_2"/>
</dbReference>
<feature type="compositionally biased region" description="Basic and acidic residues" evidence="4">
    <location>
        <begin position="155"/>
        <end position="164"/>
    </location>
</feature>
<evidence type="ECO:0000256" key="2">
    <source>
        <dbReference type="ARBA" id="ARBA00022803"/>
    </source>
</evidence>
<dbReference type="PROSITE" id="PS50293">
    <property type="entry name" value="TPR_REGION"/>
    <property type="match status" value="1"/>
</dbReference>
<sequence length="220" mass="23893">MIRLVKPPNPYVLVSLAVVLALGATAYHVGWRNLLLTPDQRGRFQMARGRPGEAASAFRDPVWRGVALFRAGDFKAAAQAFGGVDTAEGAYDQGNALVMLGKYDDAVRRYDRALALRPGWEEAAANRAIARLRAERMRQEGGETGDTESSPDEIVYDKGKKDGADTTVQGDGKPMSDEAVRALWLKRVQTRPSDFLRVKFAYQLQTASGTGVGAPQGGRP</sequence>
<keyword evidence="6" id="KW-1185">Reference proteome</keyword>
<keyword evidence="1" id="KW-0677">Repeat</keyword>
<organism evidence="5 6">
    <name type="scientific">Methylorubrum zatmanii</name>
    <dbReference type="NCBI Taxonomy" id="29429"/>
    <lineage>
        <taxon>Bacteria</taxon>
        <taxon>Pseudomonadati</taxon>
        <taxon>Pseudomonadota</taxon>
        <taxon>Alphaproteobacteria</taxon>
        <taxon>Hyphomicrobiales</taxon>
        <taxon>Methylobacteriaceae</taxon>
        <taxon>Methylorubrum</taxon>
    </lineage>
</organism>
<dbReference type="Proteomes" id="UP001596237">
    <property type="component" value="Unassembled WGS sequence"/>
</dbReference>
<dbReference type="RefSeq" id="WP_192284467.1">
    <property type="nucleotide sequence ID" value="NZ_JBHSTT010000050.1"/>
</dbReference>